<keyword evidence="2" id="KW-1185">Reference proteome</keyword>
<protein>
    <submittedName>
        <fullName evidence="1">8487_t:CDS:1</fullName>
    </submittedName>
</protein>
<sequence>PWNTETQNESNKSTSIAELLAAKFNKHKKRSSVIKASSMIKPSSTTKPLSMTKSLSMTKPSSATKPSTTTKPSIMTKLSTTTKSSSVIKFLSVIKPSTMTTKPYTRTRSKRKLTDLAKEILTDSNEAEILVDTEAK</sequence>
<reference evidence="1" key="1">
    <citation type="submission" date="2021-06" db="EMBL/GenBank/DDBJ databases">
        <authorList>
            <person name="Kallberg Y."/>
            <person name="Tangrot J."/>
            <person name="Rosling A."/>
        </authorList>
    </citation>
    <scope>NUCLEOTIDE SEQUENCE</scope>
    <source>
        <strain evidence="1">AU212A</strain>
    </source>
</reference>
<evidence type="ECO:0000313" key="2">
    <source>
        <dbReference type="Proteomes" id="UP000789860"/>
    </source>
</evidence>
<name>A0ACA9NHF4_9GLOM</name>
<organism evidence="1 2">
    <name type="scientific">Scutellospora calospora</name>
    <dbReference type="NCBI Taxonomy" id="85575"/>
    <lineage>
        <taxon>Eukaryota</taxon>
        <taxon>Fungi</taxon>
        <taxon>Fungi incertae sedis</taxon>
        <taxon>Mucoromycota</taxon>
        <taxon>Glomeromycotina</taxon>
        <taxon>Glomeromycetes</taxon>
        <taxon>Diversisporales</taxon>
        <taxon>Gigasporaceae</taxon>
        <taxon>Scutellospora</taxon>
    </lineage>
</organism>
<dbReference type="Proteomes" id="UP000789860">
    <property type="component" value="Unassembled WGS sequence"/>
</dbReference>
<proteinExistence type="predicted"/>
<feature type="non-terminal residue" evidence="1">
    <location>
        <position position="1"/>
    </location>
</feature>
<gene>
    <name evidence="1" type="ORF">SCALOS_LOCUS8804</name>
</gene>
<evidence type="ECO:0000313" key="1">
    <source>
        <dbReference type="EMBL" id="CAG8654946.1"/>
    </source>
</evidence>
<comment type="caution">
    <text evidence="1">The sequence shown here is derived from an EMBL/GenBank/DDBJ whole genome shotgun (WGS) entry which is preliminary data.</text>
</comment>
<accession>A0ACA9NHF4</accession>
<dbReference type="EMBL" id="CAJVPM010024710">
    <property type="protein sequence ID" value="CAG8654946.1"/>
    <property type="molecule type" value="Genomic_DNA"/>
</dbReference>